<evidence type="ECO:0000313" key="2">
    <source>
        <dbReference type="Proteomes" id="UP000501130"/>
    </source>
</evidence>
<dbReference type="PANTHER" id="PTHR48079:SF6">
    <property type="entry name" value="NAD(P)-BINDING DOMAIN-CONTAINING PROTEIN-RELATED"/>
    <property type="match status" value="1"/>
</dbReference>
<sequence length="320" mass="36199">MNHQTTFRDIDKPGGLFFKRSLPRRFRQSNISVAGCGQVGLVLLQTFPDQHFTATYRPGADTAAKRAAILVHNARPLAIDLNSKSDLLRLISMGHRIIWMAPPDSSVNTDNTLKKLVLWAATRARAHGKPAPRISYVSTTGVYGNAQGQWINEYTPLNAQSERAIRRAHAETHLRLGLKHGVHVHLLRAPGIYGDNRLPIDRIKNRTPALLPDEDAWSNHIHELDLGRLSRWVNYKGGAFEVLNACDAKPSKMGDYFDLVADAYQLPRPPRFSREEVKQMVSPMMWSFMSESRRIESLNQKKLGFRLRYPSVADFLADKD</sequence>
<name>A0ABX6N690_9BURK</name>
<proteinExistence type="predicted"/>
<accession>A0ABX6N690</accession>
<reference evidence="1 2" key="1">
    <citation type="submission" date="2020-05" db="EMBL/GenBank/DDBJ databases">
        <title>Compete genome of Limnobacter sp. SAORIC-580.</title>
        <authorList>
            <person name="Song J."/>
            <person name="Cho J.-C."/>
        </authorList>
    </citation>
    <scope>NUCLEOTIDE SEQUENCE [LARGE SCALE GENOMIC DNA]</scope>
    <source>
        <strain evidence="1 2">SAORIC-580</strain>
    </source>
</reference>
<dbReference type="PANTHER" id="PTHR48079">
    <property type="entry name" value="PROTEIN YEEZ"/>
    <property type="match status" value="1"/>
</dbReference>
<organism evidence="1 2">
    <name type="scientific">Limnobacter profundi</name>
    <dbReference type="NCBI Taxonomy" id="2732163"/>
    <lineage>
        <taxon>Bacteria</taxon>
        <taxon>Pseudomonadati</taxon>
        <taxon>Pseudomonadota</taxon>
        <taxon>Betaproteobacteria</taxon>
        <taxon>Burkholderiales</taxon>
        <taxon>Burkholderiaceae</taxon>
        <taxon>Limnobacter</taxon>
    </lineage>
</organism>
<dbReference type="EMBL" id="CP053084">
    <property type="protein sequence ID" value="QJR29922.1"/>
    <property type="molecule type" value="Genomic_DNA"/>
</dbReference>
<gene>
    <name evidence="1" type="ORF">HKT17_09500</name>
</gene>
<dbReference type="RefSeq" id="WP_171099616.1">
    <property type="nucleotide sequence ID" value="NZ_CP053084.1"/>
</dbReference>
<dbReference type="InterPro" id="IPR051783">
    <property type="entry name" value="NAD(P)-dependent_oxidoreduct"/>
</dbReference>
<dbReference type="Gene3D" id="3.40.50.720">
    <property type="entry name" value="NAD(P)-binding Rossmann-like Domain"/>
    <property type="match status" value="1"/>
</dbReference>
<dbReference type="InterPro" id="IPR036291">
    <property type="entry name" value="NAD(P)-bd_dom_sf"/>
</dbReference>
<keyword evidence="2" id="KW-1185">Reference proteome</keyword>
<protein>
    <submittedName>
        <fullName evidence="1">SDR family NAD(P)-dependent oxidoreductase</fullName>
    </submittedName>
</protein>
<dbReference type="SUPFAM" id="SSF51735">
    <property type="entry name" value="NAD(P)-binding Rossmann-fold domains"/>
    <property type="match status" value="1"/>
</dbReference>
<dbReference type="Proteomes" id="UP000501130">
    <property type="component" value="Chromosome"/>
</dbReference>
<evidence type="ECO:0000313" key="1">
    <source>
        <dbReference type="EMBL" id="QJR29922.1"/>
    </source>
</evidence>